<evidence type="ECO:0000313" key="1">
    <source>
        <dbReference type="EMBL" id="SDD96230.1"/>
    </source>
</evidence>
<accession>A0A1G6Z0U2</accession>
<dbReference type="EMBL" id="FMZE01000015">
    <property type="protein sequence ID" value="SDD96230.1"/>
    <property type="molecule type" value="Genomic_DNA"/>
</dbReference>
<name>A0A1G6Z0U2_9PSEU</name>
<dbReference type="STRING" id="530584.SAMN05421630_11556"/>
<organism evidence="1 2">
    <name type="scientific">Prauserella marina</name>
    <dbReference type="NCBI Taxonomy" id="530584"/>
    <lineage>
        <taxon>Bacteria</taxon>
        <taxon>Bacillati</taxon>
        <taxon>Actinomycetota</taxon>
        <taxon>Actinomycetes</taxon>
        <taxon>Pseudonocardiales</taxon>
        <taxon>Pseudonocardiaceae</taxon>
        <taxon>Prauserella</taxon>
    </lineage>
</organism>
<gene>
    <name evidence="1" type="ORF">SAMN05421630_11556</name>
</gene>
<dbReference type="RefSeq" id="WP_170140324.1">
    <property type="nucleotide sequence ID" value="NZ_CP016354.1"/>
</dbReference>
<protein>
    <submittedName>
        <fullName evidence="1">Uncharacterized protein</fullName>
    </submittedName>
</protein>
<sequence length="52" mass="6171">MARFQRLTWDDLDHLTREELIPRLEAEQEYWARKESAAWATPTGTPVRNSAR</sequence>
<keyword evidence="2" id="KW-1185">Reference proteome</keyword>
<evidence type="ECO:0000313" key="2">
    <source>
        <dbReference type="Proteomes" id="UP000199494"/>
    </source>
</evidence>
<reference evidence="1 2" key="1">
    <citation type="submission" date="2016-10" db="EMBL/GenBank/DDBJ databases">
        <authorList>
            <person name="de Groot N.N."/>
        </authorList>
    </citation>
    <scope>NUCLEOTIDE SEQUENCE [LARGE SCALE GENOMIC DNA]</scope>
    <source>
        <strain evidence="1 2">CGMCC 4.5506</strain>
    </source>
</reference>
<dbReference type="Proteomes" id="UP000199494">
    <property type="component" value="Unassembled WGS sequence"/>
</dbReference>
<dbReference type="AlphaFoldDB" id="A0A1G6Z0U2"/>
<proteinExistence type="predicted"/>